<sequence length="63" mass="6873">MNTELSGALIAMIFGTVWVAFGFLNALLVGLIGIVGYLVAKYSRVILRQLLDSTMSALNIERK</sequence>
<protein>
    <submittedName>
        <fullName evidence="1">Uncharacterized protein</fullName>
    </submittedName>
</protein>
<dbReference type="EMBL" id="CP168151">
    <property type="protein sequence ID" value="XFD39581.1"/>
    <property type="molecule type" value="Genomic_DNA"/>
</dbReference>
<name>A0ACD5DDV0_9LACO</name>
<gene>
    <name evidence="1" type="ORF">O0236_009310</name>
</gene>
<organism evidence="1 2">
    <name type="scientific">Lentilactobacillus terminaliae</name>
    <dbReference type="NCBI Taxonomy" id="3003483"/>
    <lineage>
        <taxon>Bacteria</taxon>
        <taxon>Bacillati</taxon>
        <taxon>Bacillota</taxon>
        <taxon>Bacilli</taxon>
        <taxon>Lactobacillales</taxon>
        <taxon>Lactobacillaceae</taxon>
        <taxon>Lentilactobacillus</taxon>
    </lineage>
</organism>
<evidence type="ECO:0000313" key="1">
    <source>
        <dbReference type="EMBL" id="XFD39581.1"/>
    </source>
</evidence>
<accession>A0ACD5DDV0</accession>
<reference evidence="1" key="1">
    <citation type="submission" date="2024-08" db="EMBL/GenBank/DDBJ databases">
        <title>Lentilactobacillus sp. nov., isolated from tree bark.</title>
        <authorList>
            <person name="Phuengjayaem S."/>
            <person name="Tanasupawat S."/>
        </authorList>
    </citation>
    <scope>NUCLEOTIDE SEQUENCE</scope>
    <source>
        <strain evidence="1">SPB1-3</strain>
    </source>
</reference>
<proteinExistence type="predicted"/>
<keyword evidence="2" id="KW-1185">Reference proteome</keyword>
<evidence type="ECO:0000313" key="2">
    <source>
        <dbReference type="Proteomes" id="UP001149860"/>
    </source>
</evidence>
<dbReference type="Proteomes" id="UP001149860">
    <property type="component" value="Chromosome"/>
</dbReference>